<evidence type="ECO:0000313" key="4">
    <source>
        <dbReference type="EMBL" id="MFC5006266.1"/>
    </source>
</evidence>
<dbReference type="EMBL" id="JBHSIU010000096">
    <property type="protein sequence ID" value="MFC5006266.1"/>
    <property type="molecule type" value="Genomic_DNA"/>
</dbReference>
<dbReference type="InterPro" id="IPR036513">
    <property type="entry name" value="STAS_dom_sf"/>
</dbReference>
<evidence type="ECO:0000313" key="5">
    <source>
        <dbReference type="Proteomes" id="UP001595912"/>
    </source>
</evidence>
<dbReference type="Proteomes" id="UP001595912">
    <property type="component" value="Unassembled WGS sequence"/>
</dbReference>
<comment type="similarity">
    <text evidence="1 2">Belongs to the anti-sigma-factor antagonist family.</text>
</comment>
<proteinExistence type="inferred from homology"/>
<feature type="domain" description="STAS" evidence="3">
    <location>
        <begin position="13"/>
        <end position="107"/>
    </location>
</feature>
<dbReference type="PANTHER" id="PTHR33495:SF2">
    <property type="entry name" value="ANTI-SIGMA FACTOR ANTAGONIST TM_1081-RELATED"/>
    <property type="match status" value="1"/>
</dbReference>
<comment type="caution">
    <text evidence="4">The sequence shown here is derived from an EMBL/GenBank/DDBJ whole genome shotgun (WGS) entry which is preliminary data.</text>
</comment>
<evidence type="ECO:0000256" key="2">
    <source>
        <dbReference type="RuleBase" id="RU003749"/>
    </source>
</evidence>
<evidence type="ECO:0000259" key="3">
    <source>
        <dbReference type="PROSITE" id="PS50801"/>
    </source>
</evidence>
<organism evidence="4 5">
    <name type="scientific">Dactylosporangium cerinum</name>
    <dbReference type="NCBI Taxonomy" id="1434730"/>
    <lineage>
        <taxon>Bacteria</taxon>
        <taxon>Bacillati</taxon>
        <taxon>Actinomycetota</taxon>
        <taxon>Actinomycetes</taxon>
        <taxon>Micromonosporales</taxon>
        <taxon>Micromonosporaceae</taxon>
        <taxon>Dactylosporangium</taxon>
    </lineage>
</organism>
<dbReference type="SUPFAM" id="SSF52091">
    <property type="entry name" value="SpoIIaa-like"/>
    <property type="match status" value="1"/>
</dbReference>
<dbReference type="PROSITE" id="PS50801">
    <property type="entry name" value="STAS"/>
    <property type="match status" value="1"/>
</dbReference>
<dbReference type="InterPro" id="IPR058548">
    <property type="entry name" value="MlaB-like_STAS"/>
</dbReference>
<keyword evidence="5" id="KW-1185">Reference proteome</keyword>
<protein>
    <recommendedName>
        <fullName evidence="2">Anti-sigma factor antagonist</fullName>
    </recommendedName>
</protein>
<sequence length="107" mass="11424">MPLWTEIGIPSAGRVTIVLSGELEQQTADQFRTTVRTALQLEPTVLAVDLALITFMDSSGLGAIVAAKRWCDDAGCSLDLEALTPAMHQRFQVSGLADLFGLPEPPA</sequence>
<dbReference type="CDD" id="cd07043">
    <property type="entry name" value="STAS_anti-anti-sigma_factors"/>
    <property type="match status" value="1"/>
</dbReference>
<accession>A0ABV9WC00</accession>
<gene>
    <name evidence="4" type="ORF">ACFPIJ_51660</name>
</gene>
<dbReference type="PANTHER" id="PTHR33495">
    <property type="entry name" value="ANTI-SIGMA FACTOR ANTAGONIST TM_1081-RELATED-RELATED"/>
    <property type="match status" value="1"/>
</dbReference>
<dbReference type="RefSeq" id="WP_380126883.1">
    <property type="nucleotide sequence ID" value="NZ_JBHSIU010000096.1"/>
</dbReference>
<reference evidence="5" key="1">
    <citation type="journal article" date="2019" name="Int. J. Syst. Evol. Microbiol.">
        <title>The Global Catalogue of Microorganisms (GCM) 10K type strain sequencing project: providing services to taxonomists for standard genome sequencing and annotation.</title>
        <authorList>
            <consortium name="The Broad Institute Genomics Platform"/>
            <consortium name="The Broad Institute Genome Sequencing Center for Infectious Disease"/>
            <person name="Wu L."/>
            <person name="Ma J."/>
        </authorList>
    </citation>
    <scope>NUCLEOTIDE SEQUENCE [LARGE SCALE GENOMIC DNA]</scope>
    <source>
        <strain evidence="5">CGMCC 4.7152</strain>
    </source>
</reference>
<dbReference type="Pfam" id="PF13466">
    <property type="entry name" value="STAS_2"/>
    <property type="match status" value="1"/>
</dbReference>
<dbReference type="Gene3D" id="3.30.750.24">
    <property type="entry name" value="STAS domain"/>
    <property type="match status" value="1"/>
</dbReference>
<evidence type="ECO:0000256" key="1">
    <source>
        <dbReference type="ARBA" id="ARBA00009013"/>
    </source>
</evidence>
<dbReference type="InterPro" id="IPR003658">
    <property type="entry name" value="Anti-sigma_ant"/>
</dbReference>
<dbReference type="InterPro" id="IPR002645">
    <property type="entry name" value="STAS_dom"/>
</dbReference>
<dbReference type="NCBIfam" id="TIGR00377">
    <property type="entry name" value="ant_ant_sig"/>
    <property type="match status" value="1"/>
</dbReference>
<name>A0ABV9WC00_9ACTN</name>